<dbReference type="PANTHER" id="PTHR47939">
    <property type="entry name" value="MEMBRANE-ASSOCIATED SALT-INDUCIBLE PROTEIN-LIKE"/>
    <property type="match status" value="1"/>
</dbReference>
<dbReference type="NCBIfam" id="TIGR00756">
    <property type="entry name" value="PPR"/>
    <property type="match status" value="2"/>
</dbReference>
<evidence type="ECO:0000256" key="1">
    <source>
        <dbReference type="ARBA" id="ARBA00007626"/>
    </source>
</evidence>
<evidence type="ECO:0000256" key="3">
    <source>
        <dbReference type="PROSITE-ProRule" id="PRU00708"/>
    </source>
</evidence>
<keyword evidence="2" id="KW-0677">Repeat</keyword>
<evidence type="ECO:0000313" key="5">
    <source>
        <dbReference type="EMBL" id="KAH0454853.1"/>
    </source>
</evidence>
<gene>
    <name evidence="5" type="ORF">IEQ34_016777</name>
</gene>
<dbReference type="Gene3D" id="1.25.40.10">
    <property type="entry name" value="Tetratricopeptide repeat domain"/>
    <property type="match status" value="1"/>
</dbReference>
<evidence type="ECO:0000256" key="2">
    <source>
        <dbReference type="ARBA" id="ARBA00022737"/>
    </source>
</evidence>
<feature type="repeat" description="PPR" evidence="3">
    <location>
        <begin position="188"/>
        <end position="222"/>
    </location>
</feature>
<reference evidence="5 6" key="1">
    <citation type="journal article" date="2021" name="Hortic Res">
        <title>Chromosome-scale assembly of the Dendrobium chrysotoxum genome enhances the understanding of orchid evolution.</title>
        <authorList>
            <person name="Zhang Y."/>
            <person name="Zhang G.Q."/>
            <person name="Zhang D."/>
            <person name="Liu X.D."/>
            <person name="Xu X.Y."/>
            <person name="Sun W.H."/>
            <person name="Yu X."/>
            <person name="Zhu X."/>
            <person name="Wang Z.W."/>
            <person name="Zhao X."/>
            <person name="Zhong W.Y."/>
            <person name="Chen H."/>
            <person name="Yin W.L."/>
            <person name="Huang T."/>
            <person name="Niu S.C."/>
            <person name="Liu Z.J."/>
        </authorList>
    </citation>
    <scope>NUCLEOTIDE SEQUENCE [LARGE SCALE GENOMIC DNA]</scope>
    <source>
        <strain evidence="5">Lindl</strain>
    </source>
</reference>
<protein>
    <recommendedName>
        <fullName evidence="7">Pentatricopeptide repeat-containing protein</fullName>
    </recommendedName>
</protein>
<comment type="similarity">
    <text evidence="1">Belongs to the PPR family. P subfamily.</text>
</comment>
<dbReference type="Proteomes" id="UP000775213">
    <property type="component" value="Unassembled WGS sequence"/>
</dbReference>
<keyword evidence="6" id="KW-1185">Reference proteome</keyword>
<dbReference type="EMBL" id="JAGFBR010000015">
    <property type="protein sequence ID" value="KAH0454853.1"/>
    <property type="molecule type" value="Genomic_DNA"/>
</dbReference>
<organism evidence="5 6">
    <name type="scientific">Dendrobium chrysotoxum</name>
    <name type="common">Orchid</name>
    <dbReference type="NCBI Taxonomy" id="161865"/>
    <lineage>
        <taxon>Eukaryota</taxon>
        <taxon>Viridiplantae</taxon>
        <taxon>Streptophyta</taxon>
        <taxon>Embryophyta</taxon>
        <taxon>Tracheophyta</taxon>
        <taxon>Spermatophyta</taxon>
        <taxon>Magnoliopsida</taxon>
        <taxon>Liliopsida</taxon>
        <taxon>Asparagales</taxon>
        <taxon>Orchidaceae</taxon>
        <taxon>Epidendroideae</taxon>
        <taxon>Malaxideae</taxon>
        <taxon>Dendrobiinae</taxon>
        <taxon>Dendrobium</taxon>
    </lineage>
</organism>
<dbReference type="AlphaFoldDB" id="A0AAV7GGL3"/>
<name>A0AAV7GGL3_DENCH</name>
<dbReference type="PROSITE" id="PS51375">
    <property type="entry name" value="PPR"/>
    <property type="match status" value="2"/>
</dbReference>
<evidence type="ECO:0000313" key="6">
    <source>
        <dbReference type="Proteomes" id="UP000775213"/>
    </source>
</evidence>
<dbReference type="InterPro" id="IPR011990">
    <property type="entry name" value="TPR-like_helical_dom_sf"/>
</dbReference>
<accession>A0AAV7GGL3</accession>
<feature type="repeat" description="PPR" evidence="3">
    <location>
        <begin position="153"/>
        <end position="187"/>
    </location>
</feature>
<feature type="region of interest" description="Disordered" evidence="4">
    <location>
        <begin position="112"/>
        <end position="138"/>
    </location>
</feature>
<proteinExistence type="inferred from homology"/>
<dbReference type="InterPro" id="IPR050667">
    <property type="entry name" value="PPR-containing_protein"/>
</dbReference>
<sequence length="224" mass="25241">MIVQDDLAIVQDDMIVSIKEGARTRWSEIGRDPQSGVCDRVFLRGFGGDFHLHQIQVLCLHQEGKKGFQDSSSDSSEIEVEEKVTNLCLMVDDHLDHSDQEEMLFHRDQEPEDPLFDEEGEASPAAAPAPAPPHHHYSPNVGQHALRLGVSLDMCCFSILIKGFCQLEKLEAGFSLLHKISKQGLLPHATYYLMLMHALCKHGRVKEAFETSEMMEREGFILMP</sequence>
<dbReference type="PANTHER" id="PTHR47939:SF14">
    <property type="entry name" value="PENTATRICOPEPTIDE REPEAT-CONTAINING PROTEIN MITOCHONDRIAL"/>
    <property type="match status" value="1"/>
</dbReference>
<dbReference type="InterPro" id="IPR002885">
    <property type="entry name" value="PPR_rpt"/>
</dbReference>
<comment type="caution">
    <text evidence="5">The sequence shown here is derived from an EMBL/GenBank/DDBJ whole genome shotgun (WGS) entry which is preliminary data.</text>
</comment>
<feature type="compositionally biased region" description="Acidic residues" evidence="4">
    <location>
        <begin position="112"/>
        <end position="121"/>
    </location>
</feature>
<evidence type="ECO:0008006" key="7">
    <source>
        <dbReference type="Google" id="ProtNLM"/>
    </source>
</evidence>
<evidence type="ECO:0000256" key="4">
    <source>
        <dbReference type="SAM" id="MobiDB-lite"/>
    </source>
</evidence>
<dbReference type="Pfam" id="PF01535">
    <property type="entry name" value="PPR"/>
    <property type="match status" value="2"/>
</dbReference>